<evidence type="ECO:0000259" key="1">
    <source>
        <dbReference type="Pfam" id="PF09313"/>
    </source>
</evidence>
<dbReference type="Proteomes" id="UP000578000">
    <property type="component" value="Unassembled WGS sequence"/>
</dbReference>
<dbReference type="InterPro" id="IPR015392">
    <property type="entry name" value="TehB/YeaR-like_dom"/>
</dbReference>
<dbReference type="EMBL" id="JACHIE010000033">
    <property type="protein sequence ID" value="MBB6458778.1"/>
    <property type="molecule type" value="Genomic_DNA"/>
</dbReference>
<evidence type="ECO:0000313" key="2">
    <source>
        <dbReference type="EMBL" id="MBB6458778.1"/>
    </source>
</evidence>
<evidence type="ECO:0000313" key="3">
    <source>
        <dbReference type="Proteomes" id="UP000578000"/>
    </source>
</evidence>
<gene>
    <name evidence="2" type="ORF">HNR55_003393</name>
</gene>
<accession>A0A841QK04</accession>
<protein>
    <submittedName>
        <fullName evidence="2">Tellurite resistance-related uncharacterized protein</fullName>
    </submittedName>
</protein>
<dbReference type="InterPro" id="IPR014710">
    <property type="entry name" value="RmlC-like_jellyroll"/>
</dbReference>
<dbReference type="RefSeq" id="WP_242005659.1">
    <property type="nucleotide sequence ID" value="NZ_BAABDB010000002.1"/>
</dbReference>
<dbReference type="Pfam" id="PF09313">
    <property type="entry name" value="TehB-like"/>
    <property type="match status" value="1"/>
</dbReference>
<comment type="caution">
    <text evidence="2">The sequence shown here is derived from an EMBL/GenBank/DDBJ whole genome shotgun (WGS) entry which is preliminary data.</text>
</comment>
<dbReference type="SUPFAM" id="SSF51197">
    <property type="entry name" value="Clavaminate synthase-like"/>
    <property type="match status" value="1"/>
</dbReference>
<proteinExistence type="predicted"/>
<dbReference type="Gene3D" id="2.60.120.10">
    <property type="entry name" value="Jelly Rolls"/>
    <property type="match status" value="1"/>
</dbReference>
<name>A0A841QK04_9PROT</name>
<organism evidence="2 3">
    <name type="scientific">Acetobacter lovaniensis</name>
    <dbReference type="NCBI Taxonomy" id="104100"/>
    <lineage>
        <taxon>Bacteria</taxon>
        <taxon>Pseudomonadati</taxon>
        <taxon>Pseudomonadota</taxon>
        <taxon>Alphaproteobacteria</taxon>
        <taxon>Acetobacterales</taxon>
        <taxon>Acetobacteraceae</taxon>
        <taxon>Acetobacter</taxon>
    </lineage>
</organism>
<sequence>MMKNLRAPSNNGMKAMTPYRTTVEFNEHTIPSALLRQHETKAGTWGIIRVMEGELDLIFFDPPREIKLTPTCPGKIAPQEGHCVRLFGPVRMKIEFYDCDPSDNVA</sequence>
<feature type="domain" description="TehB/YeaR-like" evidence="1">
    <location>
        <begin position="20"/>
        <end position="93"/>
    </location>
</feature>
<dbReference type="AlphaFoldDB" id="A0A841QK04"/>
<keyword evidence="3" id="KW-1185">Reference proteome</keyword>
<reference evidence="2 3" key="1">
    <citation type="submission" date="2020-08" db="EMBL/GenBank/DDBJ databases">
        <title>Genomic Encyclopedia of Type Strains, Phase IV (KMG-IV): sequencing the most valuable type-strain genomes for metagenomic binning, comparative biology and taxonomic classification.</title>
        <authorList>
            <person name="Goeker M."/>
        </authorList>
    </citation>
    <scope>NUCLEOTIDE SEQUENCE [LARGE SCALE GENOMIC DNA]</scope>
    <source>
        <strain evidence="2 3">DSM 4491</strain>
    </source>
</reference>